<organism evidence="3 4">
    <name type="scientific">Termitidicoccus mucosus</name>
    <dbReference type="NCBI Taxonomy" id="1184151"/>
    <lineage>
        <taxon>Bacteria</taxon>
        <taxon>Pseudomonadati</taxon>
        <taxon>Verrucomicrobiota</taxon>
        <taxon>Opitutia</taxon>
        <taxon>Opitutales</taxon>
        <taxon>Opitutaceae</taxon>
        <taxon>Termitidicoccus</taxon>
    </lineage>
</organism>
<sequence length="453" mass="50369">MPHLRVSEDGTHLVHADGTPFFWLGDTAWELFHRLDRDDAVMYLDCRAEQQFTVIQAVLLAESNGLRTPNAYGELPLHDLAPARPNVRYFEHVDFIVAEAGRRGLVVAMLPTWADKVPSNTPGAGPVVFTPENAFAYGRFLGARYRHASIIWMLGGDRGIDSPAALEIWRAMARGLREGDGGAHLMTFHPKGGASSAQCASDEPWLDFHVYQSGHAARWLPVYRFALELAALRPRKPFLDAEPPYEDIPIKFWEHVKLHSSEPVPAGVLDERGLIAEPGFFADGFYTDHDARVHAYWNMLSGACGHTYGNNAVWQMHEHGARAAIPCLHDWREAIDRPGAWQMRHLRALLTARPFHLLAPAQDMIHGLNPEGRDHVRAVLAHTREFALAYVTCGRPLTLAMGAVSGEKVRAWWFDPRTGEGTVATDVSNNGIQQFAPPTGGADRDWVLVLDAI</sequence>
<dbReference type="PANTHER" id="PTHR37836">
    <property type="entry name" value="LMO1036 PROTEIN"/>
    <property type="match status" value="1"/>
</dbReference>
<dbReference type="PANTHER" id="PTHR37836:SF3">
    <property type="entry name" value="ENDOGLUCANASE"/>
    <property type="match status" value="1"/>
</dbReference>
<evidence type="ECO:0000259" key="2">
    <source>
        <dbReference type="Pfam" id="PF13204"/>
    </source>
</evidence>
<comment type="caution">
    <text evidence="3">The sequence shown here is derived from an EMBL/GenBank/DDBJ whole genome shotgun (WGS) entry which is preliminary data.</text>
</comment>
<feature type="domain" description="Putative collagen-binding" evidence="1">
    <location>
        <begin position="360"/>
        <end position="451"/>
    </location>
</feature>
<name>A0A178IMP7_9BACT</name>
<protein>
    <recommendedName>
        <fullName evidence="5">DUF4038 domain-containing protein</fullName>
    </recommendedName>
</protein>
<evidence type="ECO:0008006" key="5">
    <source>
        <dbReference type="Google" id="ProtNLM"/>
    </source>
</evidence>
<dbReference type="InterPro" id="IPR025277">
    <property type="entry name" value="Apiosidase-like_cat_dom"/>
</dbReference>
<evidence type="ECO:0000313" key="4">
    <source>
        <dbReference type="Proteomes" id="UP000078486"/>
    </source>
</evidence>
<evidence type="ECO:0000313" key="3">
    <source>
        <dbReference type="EMBL" id="OAM90469.1"/>
    </source>
</evidence>
<reference evidence="3 4" key="1">
    <citation type="submission" date="2016-01" db="EMBL/GenBank/DDBJ databases">
        <title>High potential of lignocellulose degradation of a new Verrucomicrobia species.</title>
        <authorList>
            <person name="Wang Y."/>
            <person name="Shi Y."/>
            <person name="Qiu Z."/>
            <person name="Liu S."/>
            <person name="Yang H."/>
        </authorList>
    </citation>
    <scope>NUCLEOTIDE SEQUENCE [LARGE SCALE GENOMIC DNA]</scope>
    <source>
        <strain evidence="3 4">TSB47</strain>
    </source>
</reference>
<keyword evidence="4" id="KW-1185">Reference proteome</keyword>
<feature type="domain" description="Apiosidase-like catalytic" evidence="2">
    <location>
        <begin position="7"/>
        <end position="355"/>
    </location>
</feature>
<dbReference type="InterPro" id="IPR024749">
    <property type="entry name" value="Collagen-bd_put"/>
</dbReference>
<dbReference type="STRING" id="1184151.AW736_07800"/>
<gene>
    <name evidence="3" type="ORF">AW736_07800</name>
</gene>
<dbReference type="Gene3D" id="3.20.20.80">
    <property type="entry name" value="Glycosidases"/>
    <property type="match status" value="1"/>
</dbReference>
<dbReference type="InterPro" id="IPR017853">
    <property type="entry name" value="GH"/>
</dbReference>
<dbReference type="OrthoDB" id="59486at2"/>
<accession>A0A178IMP7</accession>
<dbReference type="Pfam" id="PF12904">
    <property type="entry name" value="Collagen_bind_2"/>
    <property type="match status" value="1"/>
</dbReference>
<dbReference type="EMBL" id="LRRQ01000057">
    <property type="protein sequence ID" value="OAM90469.1"/>
    <property type="molecule type" value="Genomic_DNA"/>
</dbReference>
<dbReference type="AlphaFoldDB" id="A0A178IMP7"/>
<dbReference type="SUPFAM" id="SSF51445">
    <property type="entry name" value="(Trans)glycosidases"/>
    <property type="match status" value="1"/>
</dbReference>
<proteinExistence type="predicted"/>
<evidence type="ECO:0000259" key="1">
    <source>
        <dbReference type="Pfam" id="PF12904"/>
    </source>
</evidence>
<dbReference type="Pfam" id="PF13204">
    <property type="entry name" value="Apiosidase"/>
    <property type="match status" value="1"/>
</dbReference>
<dbReference type="Proteomes" id="UP000078486">
    <property type="component" value="Unassembled WGS sequence"/>
</dbReference>